<keyword evidence="2" id="KW-1185">Reference proteome</keyword>
<dbReference type="AlphaFoldDB" id="A0AAV4RJ83"/>
<dbReference type="Proteomes" id="UP001054945">
    <property type="component" value="Unassembled WGS sequence"/>
</dbReference>
<comment type="caution">
    <text evidence="1">The sequence shown here is derived from an EMBL/GenBank/DDBJ whole genome shotgun (WGS) entry which is preliminary data.</text>
</comment>
<proteinExistence type="predicted"/>
<sequence>MNSNADLPNHYKHTIDFETHSFWSRGPVLNRNKGKNFVVFKAIKVNLKAIKQIQLLNDSAEENDQMKLPTEHLPMVVED</sequence>
<reference evidence="1 2" key="1">
    <citation type="submission" date="2021-06" db="EMBL/GenBank/DDBJ databases">
        <title>Caerostris extrusa draft genome.</title>
        <authorList>
            <person name="Kono N."/>
            <person name="Arakawa K."/>
        </authorList>
    </citation>
    <scope>NUCLEOTIDE SEQUENCE [LARGE SCALE GENOMIC DNA]</scope>
</reference>
<organism evidence="1 2">
    <name type="scientific">Caerostris extrusa</name>
    <name type="common">Bark spider</name>
    <name type="synonym">Caerostris bankana</name>
    <dbReference type="NCBI Taxonomy" id="172846"/>
    <lineage>
        <taxon>Eukaryota</taxon>
        <taxon>Metazoa</taxon>
        <taxon>Ecdysozoa</taxon>
        <taxon>Arthropoda</taxon>
        <taxon>Chelicerata</taxon>
        <taxon>Arachnida</taxon>
        <taxon>Araneae</taxon>
        <taxon>Araneomorphae</taxon>
        <taxon>Entelegynae</taxon>
        <taxon>Araneoidea</taxon>
        <taxon>Araneidae</taxon>
        <taxon>Caerostris</taxon>
    </lineage>
</organism>
<dbReference type="EMBL" id="BPLR01007871">
    <property type="protein sequence ID" value="GIY20381.1"/>
    <property type="molecule type" value="Genomic_DNA"/>
</dbReference>
<protein>
    <submittedName>
        <fullName evidence="1">Uncharacterized protein</fullName>
    </submittedName>
</protein>
<name>A0AAV4RJ83_CAEEX</name>
<accession>A0AAV4RJ83</accession>
<evidence type="ECO:0000313" key="2">
    <source>
        <dbReference type="Proteomes" id="UP001054945"/>
    </source>
</evidence>
<evidence type="ECO:0000313" key="1">
    <source>
        <dbReference type="EMBL" id="GIY20381.1"/>
    </source>
</evidence>
<gene>
    <name evidence="1" type="ORF">CEXT_606881</name>
</gene>